<sequence>MGTPELALYVHRNSVCYKSVIVFTRTSTEVSKALKQLYSKQIRAGCSLQTTDCGTWSSTTHCCPPQGMLKLEVLGLV</sequence>
<organism evidence="1 2">
    <name type="scientific">Knipowitschia caucasica</name>
    <name type="common">Caucasian dwarf goby</name>
    <name type="synonym">Pomatoschistus caucasicus</name>
    <dbReference type="NCBI Taxonomy" id="637954"/>
    <lineage>
        <taxon>Eukaryota</taxon>
        <taxon>Metazoa</taxon>
        <taxon>Chordata</taxon>
        <taxon>Craniata</taxon>
        <taxon>Vertebrata</taxon>
        <taxon>Euteleostomi</taxon>
        <taxon>Actinopterygii</taxon>
        <taxon>Neopterygii</taxon>
        <taxon>Teleostei</taxon>
        <taxon>Neoteleostei</taxon>
        <taxon>Acanthomorphata</taxon>
        <taxon>Gobiaria</taxon>
        <taxon>Gobiiformes</taxon>
        <taxon>Gobioidei</taxon>
        <taxon>Gobiidae</taxon>
        <taxon>Gobiinae</taxon>
        <taxon>Knipowitschia</taxon>
    </lineage>
</organism>
<name>A0AAV2LSB6_KNICA</name>
<evidence type="ECO:0000313" key="2">
    <source>
        <dbReference type="Proteomes" id="UP001497482"/>
    </source>
</evidence>
<dbReference type="EMBL" id="OZ035826">
    <property type="protein sequence ID" value="CAL1604133.1"/>
    <property type="molecule type" value="Genomic_DNA"/>
</dbReference>
<dbReference type="AlphaFoldDB" id="A0AAV2LSB6"/>
<keyword evidence="2" id="KW-1185">Reference proteome</keyword>
<protein>
    <submittedName>
        <fullName evidence="1">Uncharacterized protein</fullName>
    </submittedName>
</protein>
<evidence type="ECO:0000313" key="1">
    <source>
        <dbReference type="EMBL" id="CAL1604133.1"/>
    </source>
</evidence>
<dbReference type="Proteomes" id="UP001497482">
    <property type="component" value="Chromosome 4"/>
</dbReference>
<accession>A0AAV2LSB6</accession>
<reference evidence="1 2" key="1">
    <citation type="submission" date="2024-04" db="EMBL/GenBank/DDBJ databases">
        <authorList>
            <person name="Waldvogel A.-M."/>
            <person name="Schoenle A."/>
        </authorList>
    </citation>
    <scope>NUCLEOTIDE SEQUENCE [LARGE SCALE GENOMIC DNA]</scope>
</reference>
<gene>
    <name evidence="1" type="ORF">KC01_LOCUS31701</name>
</gene>
<proteinExistence type="predicted"/>